<proteinExistence type="predicted"/>
<keyword evidence="1" id="KW-0479">Metal-binding</keyword>
<dbReference type="InterPro" id="IPR046341">
    <property type="entry name" value="SET_dom_sf"/>
</dbReference>
<reference evidence="6 7" key="1">
    <citation type="submission" date="2024-08" db="EMBL/GenBank/DDBJ databases">
        <authorList>
            <person name="Cucini C."/>
            <person name="Frati F."/>
        </authorList>
    </citation>
    <scope>NUCLEOTIDE SEQUENCE [LARGE SCALE GENOMIC DNA]</scope>
</reference>
<dbReference type="CDD" id="cd20071">
    <property type="entry name" value="SET_SMYD"/>
    <property type="match status" value="1"/>
</dbReference>
<evidence type="ECO:0000256" key="3">
    <source>
        <dbReference type="ARBA" id="ARBA00022833"/>
    </source>
</evidence>
<dbReference type="PANTHER" id="PTHR46455">
    <property type="entry name" value="SET AND MYND DOMAIN CONTAINING, ARTHROPOD-SPECIFIC, MEMBER 4, ISOFORM A"/>
    <property type="match status" value="1"/>
</dbReference>
<evidence type="ECO:0000256" key="4">
    <source>
        <dbReference type="PROSITE-ProRule" id="PRU00134"/>
    </source>
</evidence>
<evidence type="ECO:0000256" key="1">
    <source>
        <dbReference type="ARBA" id="ARBA00022723"/>
    </source>
</evidence>
<sequence length="554" mass="62481">MENGEHLTTLTCPICQVSSSARCSNCLKVVYCGKEHQKQHRKLHKKECFPALIKSHATLGQHLAASRDIKGGEVIFHEEPLVLGPRSNLPEFHKICLGCCAQVSGSYSCAKCRWPLCGAQCENKPWHANFECQILSRNKVPPAKTQEEYLCITFLRGLLLKHIDPERWHQLLKFESHANSRNTVSLTLKQSQDAFKFITEKCGLKEFDKATVDFVYGIILVNGYGDSSTFAVKLYSKAGKLSHACIPNTRTRVLPNGLDVIAAVSIKSGQPLTQLYGRMLKGTHRRQELLQHVYYFTCSCSRCKDPTEFSTYFSALKCPSKKCSGGYLLPKNPLKLDGNPKWECDNCGFNTTSAKSVIPALGTILKETGMDDDSTLFTEYEIYMGDGSTVPDDETVALAQLQTVLEMREKLERLEGSLVHKNHYALLPLKTACIATCHSLLQKLGKFDQNMFHKVLQMYGMMTTEILNVINVFLPGVTSERGILLFHLSERIRLEIQNEMETKSGNKDIEKRLKELDSLQKECLKIMELESDEDSHKILVFEYLNGKNLASYMK</sequence>
<dbReference type="Gene3D" id="2.170.270.10">
    <property type="entry name" value="SET domain"/>
    <property type="match status" value="1"/>
</dbReference>
<keyword evidence="7" id="KW-1185">Reference proteome</keyword>
<dbReference type="Proteomes" id="UP001642540">
    <property type="component" value="Unassembled WGS sequence"/>
</dbReference>
<keyword evidence="3" id="KW-0862">Zinc</keyword>
<dbReference type="PROSITE" id="PS50865">
    <property type="entry name" value="ZF_MYND_2"/>
    <property type="match status" value="1"/>
</dbReference>
<dbReference type="SUPFAM" id="SSF144232">
    <property type="entry name" value="HIT/MYND zinc finger-like"/>
    <property type="match status" value="1"/>
</dbReference>
<dbReference type="EMBL" id="CAXLJM020000014">
    <property type="protein sequence ID" value="CAL8080238.1"/>
    <property type="molecule type" value="Genomic_DNA"/>
</dbReference>
<feature type="domain" description="MYND-type" evidence="5">
    <location>
        <begin position="12"/>
        <end position="48"/>
    </location>
</feature>
<accession>A0ABP1PY84</accession>
<dbReference type="PANTHER" id="PTHR46455:SF5">
    <property type="entry name" value="SET AND MYND DOMAIN CONTAINING, ARTHROPOD-SPECIFIC, MEMBER 4, ISOFORM A"/>
    <property type="match status" value="1"/>
</dbReference>
<comment type="caution">
    <text evidence="6">The sequence shown here is derived from an EMBL/GenBank/DDBJ whole genome shotgun (WGS) entry which is preliminary data.</text>
</comment>
<protein>
    <recommendedName>
        <fullName evidence="5">MYND-type domain-containing protein</fullName>
    </recommendedName>
</protein>
<name>A0ABP1PY84_9HEXA</name>
<dbReference type="PROSITE" id="PS01360">
    <property type="entry name" value="ZF_MYND_1"/>
    <property type="match status" value="1"/>
</dbReference>
<dbReference type="Gene3D" id="1.10.220.160">
    <property type="match status" value="1"/>
</dbReference>
<evidence type="ECO:0000313" key="6">
    <source>
        <dbReference type="EMBL" id="CAL8080238.1"/>
    </source>
</evidence>
<dbReference type="Gene3D" id="6.10.140.2220">
    <property type="match status" value="2"/>
</dbReference>
<gene>
    <name evidence="6" type="ORF">ODALV1_LOCUS4584</name>
</gene>
<dbReference type="InterPro" id="IPR002893">
    <property type="entry name" value="Znf_MYND"/>
</dbReference>
<keyword evidence="2 4" id="KW-0863">Zinc-finger</keyword>
<dbReference type="InterPro" id="IPR053010">
    <property type="entry name" value="SET_SmydA-8"/>
</dbReference>
<organism evidence="6 7">
    <name type="scientific">Orchesella dallaii</name>
    <dbReference type="NCBI Taxonomy" id="48710"/>
    <lineage>
        <taxon>Eukaryota</taxon>
        <taxon>Metazoa</taxon>
        <taxon>Ecdysozoa</taxon>
        <taxon>Arthropoda</taxon>
        <taxon>Hexapoda</taxon>
        <taxon>Collembola</taxon>
        <taxon>Entomobryomorpha</taxon>
        <taxon>Entomobryoidea</taxon>
        <taxon>Orchesellidae</taxon>
        <taxon>Orchesellinae</taxon>
        <taxon>Orchesella</taxon>
    </lineage>
</organism>
<dbReference type="Pfam" id="PF01753">
    <property type="entry name" value="zf-MYND"/>
    <property type="match status" value="1"/>
</dbReference>
<evidence type="ECO:0000313" key="7">
    <source>
        <dbReference type="Proteomes" id="UP001642540"/>
    </source>
</evidence>
<dbReference type="SUPFAM" id="SSF82199">
    <property type="entry name" value="SET domain"/>
    <property type="match status" value="1"/>
</dbReference>
<evidence type="ECO:0000259" key="5">
    <source>
        <dbReference type="PROSITE" id="PS50865"/>
    </source>
</evidence>
<evidence type="ECO:0000256" key="2">
    <source>
        <dbReference type="ARBA" id="ARBA00022771"/>
    </source>
</evidence>